<keyword evidence="3" id="KW-1185">Reference proteome</keyword>
<evidence type="ECO:0000313" key="2">
    <source>
        <dbReference type="EMBL" id="ONK69068.1"/>
    </source>
</evidence>
<dbReference type="Proteomes" id="UP000243459">
    <property type="component" value="Chromosome 5"/>
</dbReference>
<evidence type="ECO:0000313" key="3">
    <source>
        <dbReference type="Proteomes" id="UP000243459"/>
    </source>
</evidence>
<dbReference type="EMBL" id="CM007385">
    <property type="protein sequence ID" value="ONK69068.1"/>
    <property type="molecule type" value="Genomic_DNA"/>
</dbReference>
<dbReference type="Gramene" id="ONK69068">
    <property type="protein sequence ID" value="ONK69068"/>
    <property type="gene ID" value="A4U43_C05F18950"/>
</dbReference>
<reference evidence="3" key="1">
    <citation type="journal article" date="2017" name="Nat. Commun.">
        <title>The asparagus genome sheds light on the origin and evolution of a young Y chromosome.</title>
        <authorList>
            <person name="Harkess A."/>
            <person name="Zhou J."/>
            <person name="Xu C."/>
            <person name="Bowers J.E."/>
            <person name="Van der Hulst R."/>
            <person name="Ayyampalayam S."/>
            <person name="Mercati F."/>
            <person name="Riccardi P."/>
            <person name="McKain M.R."/>
            <person name="Kakrana A."/>
            <person name="Tang H."/>
            <person name="Ray J."/>
            <person name="Groenendijk J."/>
            <person name="Arikit S."/>
            <person name="Mathioni S.M."/>
            <person name="Nakano M."/>
            <person name="Shan H."/>
            <person name="Telgmann-Rauber A."/>
            <person name="Kanno A."/>
            <person name="Yue Z."/>
            <person name="Chen H."/>
            <person name="Li W."/>
            <person name="Chen Y."/>
            <person name="Xu X."/>
            <person name="Zhang Y."/>
            <person name="Luo S."/>
            <person name="Chen H."/>
            <person name="Gao J."/>
            <person name="Mao Z."/>
            <person name="Pires J.C."/>
            <person name="Luo M."/>
            <person name="Kudrna D."/>
            <person name="Wing R.A."/>
            <person name="Meyers B.C."/>
            <person name="Yi K."/>
            <person name="Kong H."/>
            <person name="Lavrijsen P."/>
            <person name="Sunseri F."/>
            <person name="Falavigna A."/>
            <person name="Ye Y."/>
            <person name="Leebens-Mack J.H."/>
            <person name="Chen G."/>
        </authorList>
    </citation>
    <scope>NUCLEOTIDE SEQUENCE [LARGE SCALE GENOMIC DNA]</scope>
    <source>
        <strain evidence="3">cv. DH0086</strain>
    </source>
</reference>
<dbReference type="AlphaFoldDB" id="A0A5P1ESP2"/>
<feature type="region of interest" description="Disordered" evidence="1">
    <location>
        <begin position="1"/>
        <end position="55"/>
    </location>
</feature>
<proteinExistence type="predicted"/>
<gene>
    <name evidence="2" type="ORF">A4U43_C05F18950</name>
</gene>
<accession>A0A5P1ESP2</accession>
<feature type="compositionally biased region" description="Low complexity" evidence="1">
    <location>
        <begin position="13"/>
        <end position="24"/>
    </location>
</feature>
<sequence length="103" mass="11165">MSTPTPSSPVEGPSLLPLSRPTPTQVLLVQSPAVDTDTDDLPPPAIETDDLPPPYVDTDAELPRRRSITSSSFATDADTVNWRSRGTMSKLEITRHHELEACA</sequence>
<protein>
    <submittedName>
        <fullName evidence="2">Uncharacterized protein</fullName>
    </submittedName>
</protein>
<organism evidence="2 3">
    <name type="scientific">Asparagus officinalis</name>
    <name type="common">Garden asparagus</name>
    <dbReference type="NCBI Taxonomy" id="4686"/>
    <lineage>
        <taxon>Eukaryota</taxon>
        <taxon>Viridiplantae</taxon>
        <taxon>Streptophyta</taxon>
        <taxon>Embryophyta</taxon>
        <taxon>Tracheophyta</taxon>
        <taxon>Spermatophyta</taxon>
        <taxon>Magnoliopsida</taxon>
        <taxon>Liliopsida</taxon>
        <taxon>Asparagales</taxon>
        <taxon>Asparagaceae</taxon>
        <taxon>Asparagoideae</taxon>
        <taxon>Asparagus</taxon>
    </lineage>
</organism>
<evidence type="ECO:0000256" key="1">
    <source>
        <dbReference type="SAM" id="MobiDB-lite"/>
    </source>
</evidence>
<feature type="compositionally biased region" description="Pro residues" evidence="1">
    <location>
        <begin position="41"/>
        <end position="55"/>
    </location>
</feature>
<name>A0A5P1ESP2_ASPOF</name>